<dbReference type="InterPro" id="IPR004827">
    <property type="entry name" value="bZIP"/>
</dbReference>
<protein>
    <recommendedName>
        <fullName evidence="12">BZIP transcription factor</fullName>
    </recommendedName>
</protein>
<keyword evidence="6" id="KW-0539">Nucleus</keyword>
<evidence type="ECO:0000256" key="3">
    <source>
        <dbReference type="ARBA" id="ARBA00023015"/>
    </source>
</evidence>
<dbReference type="PROSITE" id="PS51806">
    <property type="entry name" value="DOG1"/>
    <property type="match status" value="1"/>
</dbReference>
<comment type="subcellular location">
    <subcellularLocation>
        <location evidence="1">Nucleus</location>
    </subcellularLocation>
</comment>
<dbReference type="InterPro" id="IPR046347">
    <property type="entry name" value="bZIP_sf"/>
</dbReference>
<dbReference type="SMART" id="SM00338">
    <property type="entry name" value="BRLZ"/>
    <property type="match status" value="1"/>
</dbReference>
<reference evidence="10" key="1">
    <citation type="submission" date="2024-03" db="EMBL/GenBank/DDBJ databases">
        <authorList>
            <consortium name="ELIXIR-Norway"/>
            <consortium name="Elixir Norway"/>
        </authorList>
    </citation>
    <scope>NUCLEOTIDE SEQUENCE</scope>
</reference>
<evidence type="ECO:0000256" key="6">
    <source>
        <dbReference type="ARBA" id="ARBA00023242"/>
    </source>
</evidence>
<evidence type="ECO:0000259" key="8">
    <source>
        <dbReference type="PROSITE" id="PS50217"/>
    </source>
</evidence>
<evidence type="ECO:0000313" key="10">
    <source>
        <dbReference type="EMBL" id="CAK9881921.1"/>
    </source>
</evidence>
<evidence type="ECO:0000256" key="4">
    <source>
        <dbReference type="ARBA" id="ARBA00023125"/>
    </source>
</evidence>
<dbReference type="PANTHER" id="PTHR45693">
    <property type="entry name" value="TRANSCRIPTION FACTOR TGA9"/>
    <property type="match status" value="1"/>
</dbReference>
<feature type="coiled-coil region" evidence="7">
    <location>
        <begin position="121"/>
        <end position="148"/>
    </location>
</feature>
<keyword evidence="7" id="KW-0175">Coiled coil</keyword>
<evidence type="ECO:0000256" key="5">
    <source>
        <dbReference type="ARBA" id="ARBA00023163"/>
    </source>
</evidence>
<evidence type="ECO:0000256" key="2">
    <source>
        <dbReference type="ARBA" id="ARBA00007163"/>
    </source>
</evidence>
<keyword evidence="5" id="KW-0804">Transcription</keyword>
<dbReference type="PROSITE" id="PS00036">
    <property type="entry name" value="BZIP_BASIC"/>
    <property type="match status" value="1"/>
</dbReference>
<dbReference type="SUPFAM" id="SSF57959">
    <property type="entry name" value="Leucine zipper domain"/>
    <property type="match status" value="1"/>
</dbReference>
<evidence type="ECO:0000259" key="9">
    <source>
        <dbReference type="PROSITE" id="PS51806"/>
    </source>
</evidence>
<name>A0ABP1BZL4_9BRYO</name>
<keyword evidence="3" id="KW-0805">Transcription regulation</keyword>
<evidence type="ECO:0000256" key="7">
    <source>
        <dbReference type="SAM" id="Coils"/>
    </source>
</evidence>
<gene>
    <name evidence="10" type="ORF">CSSPJE1EN2_LOCUS23277</name>
</gene>
<dbReference type="Proteomes" id="UP001497522">
    <property type="component" value="Chromosome 8"/>
</dbReference>
<feature type="domain" description="DOG1" evidence="9">
    <location>
        <begin position="110"/>
        <end position="331"/>
    </location>
</feature>
<proteinExistence type="inferred from homology"/>
<evidence type="ECO:0008006" key="12">
    <source>
        <dbReference type="Google" id="ProtNLM"/>
    </source>
</evidence>
<keyword evidence="4" id="KW-0238">DNA-binding</keyword>
<dbReference type="PANTHER" id="PTHR45693:SF1">
    <property type="entry name" value="TRANSCRIPTION FACTOR PERIANTHIA"/>
    <property type="match status" value="1"/>
</dbReference>
<dbReference type="Pfam" id="PF14144">
    <property type="entry name" value="DOG1"/>
    <property type="match status" value="1"/>
</dbReference>
<accession>A0ABP1BZL4</accession>
<organism evidence="10 11">
    <name type="scientific">Sphagnum jensenii</name>
    <dbReference type="NCBI Taxonomy" id="128206"/>
    <lineage>
        <taxon>Eukaryota</taxon>
        <taxon>Viridiplantae</taxon>
        <taxon>Streptophyta</taxon>
        <taxon>Embryophyta</taxon>
        <taxon>Bryophyta</taxon>
        <taxon>Sphagnophytina</taxon>
        <taxon>Sphagnopsida</taxon>
        <taxon>Sphagnales</taxon>
        <taxon>Sphagnaceae</taxon>
        <taxon>Sphagnum</taxon>
    </lineage>
</organism>
<dbReference type="Gene3D" id="1.20.5.170">
    <property type="match status" value="1"/>
</dbReference>
<feature type="coiled-coil region" evidence="7">
    <location>
        <begin position="48"/>
        <end position="75"/>
    </location>
</feature>
<dbReference type="Pfam" id="PF00170">
    <property type="entry name" value="bZIP_1"/>
    <property type="match status" value="1"/>
</dbReference>
<evidence type="ECO:0000313" key="11">
    <source>
        <dbReference type="Proteomes" id="UP001497522"/>
    </source>
</evidence>
<feature type="domain" description="BZIP" evidence="8">
    <location>
        <begin position="27"/>
        <end position="69"/>
    </location>
</feature>
<dbReference type="PROSITE" id="PS50217">
    <property type="entry name" value="BZIP"/>
    <property type="match status" value="1"/>
</dbReference>
<dbReference type="EMBL" id="OZ023709">
    <property type="protein sequence ID" value="CAK9881921.1"/>
    <property type="molecule type" value="Genomic_DNA"/>
</dbReference>
<dbReference type="InterPro" id="IPR025422">
    <property type="entry name" value="TGA_domain"/>
</dbReference>
<comment type="similarity">
    <text evidence="2">Belongs to the bZIP family.</text>
</comment>
<keyword evidence="11" id="KW-1185">Reference proteome</keyword>
<sequence length="334" mass="37528">MADNSPRLKDTAASIADHEAATAAVDQGKALRRLAQNREAARKSRLRKKAYVQQLESSRVKLNQLEQELHSVARQEHINQHQLIPQYSRAVAGAGANAAAGAVRRPAARYSSLDIEYGRWIEEQQRQMRNLRAALTQQEAAANDVSENQLRLLVDENMRHYEQMFRLKAVAARSDVFHIVSGMWKTPVERICFMWMGGFRPSQLLQILIPQIEPLTEQQLVGICNLQQSSQEAEDALSQGMEALQQSLAETVANGLLGRSPTVANYMSQMTMAMSKLSMLESFVHQADNLRRQVMQQMLRILTTHQAARGLLGISDHFTCLQALSSLWSARPQD</sequence>
<evidence type="ECO:0000256" key="1">
    <source>
        <dbReference type="ARBA" id="ARBA00004123"/>
    </source>
</evidence>